<evidence type="ECO:0000313" key="2">
    <source>
        <dbReference type="Proteomes" id="UP000503540"/>
    </source>
</evidence>
<proteinExistence type="predicted"/>
<reference evidence="1 2" key="1">
    <citation type="journal article" date="2019" name="ACS Chem. Biol.">
        <title>Identification and Mobilization of a Cryptic Antibiotic Biosynthesis Gene Locus from a Human-Pathogenic Nocardia Isolate.</title>
        <authorList>
            <person name="Herisse M."/>
            <person name="Ishida K."/>
            <person name="Porter J.L."/>
            <person name="Howden B."/>
            <person name="Hertweck C."/>
            <person name="Stinear T.P."/>
            <person name="Pidot S.J."/>
        </authorList>
    </citation>
    <scope>NUCLEOTIDE SEQUENCE [LARGE SCALE GENOMIC DNA]</scope>
    <source>
        <strain evidence="1 2">AUSMDU00012717</strain>
    </source>
</reference>
<organism evidence="1 2">
    <name type="scientific">Nocardia arthritidis</name>
    <dbReference type="NCBI Taxonomy" id="228602"/>
    <lineage>
        <taxon>Bacteria</taxon>
        <taxon>Bacillati</taxon>
        <taxon>Actinomycetota</taxon>
        <taxon>Actinomycetes</taxon>
        <taxon>Mycobacteriales</taxon>
        <taxon>Nocardiaceae</taxon>
        <taxon>Nocardia</taxon>
    </lineage>
</organism>
<dbReference type="RefSeq" id="WP_167478653.1">
    <property type="nucleotide sequence ID" value="NZ_CP046172.1"/>
</dbReference>
<keyword evidence="2" id="KW-1185">Reference proteome</keyword>
<sequence length="150" mass="16561">MTTPYPAPGEFPDFEQVMVDLLKSIATTVSTLPATGDDFQSALPFIWARKTGGTVDFNAITYRANVRLAVFGSNRPQAQMLATQVRAAVLNAPAARVNGVLVDWVEEIAVTEPEFQPPTLRRSRNLLEFPDLDPLNQMVDLAFALDARRQ</sequence>
<evidence type="ECO:0000313" key="1">
    <source>
        <dbReference type="EMBL" id="QIS16599.1"/>
    </source>
</evidence>
<accession>A0A6G9YTF3</accession>
<evidence type="ECO:0008006" key="3">
    <source>
        <dbReference type="Google" id="ProtNLM"/>
    </source>
</evidence>
<gene>
    <name evidence="1" type="ORF">F5544_43980</name>
</gene>
<dbReference type="EMBL" id="CP046172">
    <property type="protein sequence ID" value="QIS16599.1"/>
    <property type="molecule type" value="Genomic_DNA"/>
</dbReference>
<name>A0A6G9YTF3_9NOCA</name>
<dbReference type="Proteomes" id="UP000503540">
    <property type="component" value="Chromosome"/>
</dbReference>
<dbReference type="KEGG" id="nah:F5544_43980"/>
<dbReference type="AlphaFoldDB" id="A0A6G9YTF3"/>
<protein>
    <recommendedName>
        <fullName evidence="3">DUF3168 domain-containing protein</fullName>
    </recommendedName>
</protein>